<reference evidence="1" key="1">
    <citation type="submission" date="2020-06" db="EMBL/GenBank/DDBJ databases">
        <title>Draft genome of Bugula neritina, a colonial animal packing powerful symbionts and potential medicines.</title>
        <authorList>
            <person name="Rayko M."/>
        </authorList>
    </citation>
    <scope>NUCLEOTIDE SEQUENCE [LARGE SCALE GENOMIC DNA]</scope>
    <source>
        <strain evidence="1">Kwan_BN1</strain>
    </source>
</reference>
<dbReference type="AlphaFoldDB" id="A0A7J7JXL4"/>
<evidence type="ECO:0000313" key="2">
    <source>
        <dbReference type="Proteomes" id="UP000593567"/>
    </source>
</evidence>
<comment type="caution">
    <text evidence="1">The sequence shown here is derived from an EMBL/GenBank/DDBJ whole genome shotgun (WGS) entry which is preliminary data.</text>
</comment>
<dbReference type="EMBL" id="VXIV02001679">
    <property type="protein sequence ID" value="KAF6030717.1"/>
    <property type="molecule type" value="Genomic_DNA"/>
</dbReference>
<dbReference type="OrthoDB" id="27917at2759"/>
<name>A0A7J7JXL4_BUGNE</name>
<protein>
    <submittedName>
        <fullName evidence="1">LRRC48</fullName>
    </submittedName>
</protein>
<gene>
    <name evidence="1" type="ORF">EB796_010968</name>
</gene>
<proteinExistence type="predicted"/>
<accession>A0A7J7JXL4</accession>
<evidence type="ECO:0000313" key="1">
    <source>
        <dbReference type="EMBL" id="KAF6030717.1"/>
    </source>
</evidence>
<keyword evidence="2" id="KW-1185">Reference proteome</keyword>
<sequence length="79" mass="9286">MVDKDTVINAVTSSHDIHLLKIDNREDDIITRINTWMKGLIDSVHDEEEVQRNRARVAEVTNFIDHLRDEVDNLDLQQY</sequence>
<dbReference type="Proteomes" id="UP000593567">
    <property type="component" value="Unassembled WGS sequence"/>
</dbReference>
<organism evidence="1 2">
    <name type="scientific">Bugula neritina</name>
    <name type="common">Brown bryozoan</name>
    <name type="synonym">Sertularia neritina</name>
    <dbReference type="NCBI Taxonomy" id="10212"/>
    <lineage>
        <taxon>Eukaryota</taxon>
        <taxon>Metazoa</taxon>
        <taxon>Spiralia</taxon>
        <taxon>Lophotrochozoa</taxon>
        <taxon>Bryozoa</taxon>
        <taxon>Gymnolaemata</taxon>
        <taxon>Cheilostomatida</taxon>
        <taxon>Flustrina</taxon>
        <taxon>Buguloidea</taxon>
        <taxon>Bugulidae</taxon>
        <taxon>Bugula</taxon>
    </lineage>
</organism>